<comment type="caution">
    <text evidence="4">Lacks conserved residue(s) required for the propagation of feature annotation.</text>
</comment>
<dbReference type="PROSITE" id="PS51635">
    <property type="entry name" value="PNPLA"/>
    <property type="match status" value="1"/>
</dbReference>
<dbReference type="AlphaFoldDB" id="A0A433DI84"/>
<comment type="caution">
    <text evidence="6">The sequence shown here is derived from an EMBL/GenBank/DDBJ whole genome shotgun (WGS) entry which is preliminary data.</text>
</comment>
<evidence type="ECO:0000256" key="4">
    <source>
        <dbReference type="PROSITE-ProRule" id="PRU01161"/>
    </source>
</evidence>
<dbReference type="InterPro" id="IPR050301">
    <property type="entry name" value="NTE"/>
</dbReference>
<proteinExistence type="predicted"/>
<evidence type="ECO:0000313" key="6">
    <source>
        <dbReference type="EMBL" id="RUP50560.1"/>
    </source>
</evidence>
<keyword evidence="3" id="KW-0443">Lipid metabolism</keyword>
<dbReference type="GO" id="GO:0052689">
    <property type="term" value="F:carboxylic ester hydrolase activity"/>
    <property type="evidence" value="ECO:0007669"/>
    <property type="project" value="UniProtKB-ARBA"/>
</dbReference>
<dbReference type="GO" id="GO:0046486">
    <property type="term" value="P:glycerolipid metabolic process"/>
    <property type="evidence" value="ECO:0007669"/>
    <property type="project" value="UniProtKB-ARBA"/>
</dbReference>
<dbReference type="Proteomes" id="UP000268093">
    <property type="component" value="Unassembled WGS sequence"/>
</dbReference>
<gene>
    <name evidence="6" type="ORF">BC936DRAFT_138641</name>
</gene>
<protein>
    <recommendedName>
        <fullName evidence="5">PNPLA domain-containing protein</fullName>
    </recommendedName>
</protein>
<feature type="domain" description="PNPLA" evidence="5">
    <location>
        <begin position="1"/>
        <end position="86"/>
    </location>
</feature>
<dbReference type="PANTHER" id="PTHR14226">
    <property type="entry name" value="NEUROPATHY TARGET ESTERASE/SWISS CHEESE D.MELANOGASTER"/>
    <property type="match status" value="1"/>
</dbReference>
<reference evidence="6 7" key="1">
    <citation type="journal article" date="2018" name="New Phytol.">
        <title>Phylogenomics of Endogonaceae and evolution of mycorrhizas within Mucoromycota.</title>
        <authorList>
            <person name="Chang Y."/>
            <person name="Desiro A."/>
            <person name="Na H."/>
            <person name="Sandor L."/>
            <person name="Lipzen A."/>
            <person name="Clum A."/>
            <person name="Barry K."/>
            <person name="Grigoriev I.V."/>
            <person name="Martin F.M."/>
            <person name="Stajich J.E."/>
            <person name="Smith M.E."/>
            <person name="Bonito G."/>
            <person name="Spatafora J.W."/>
        </authorList>
    </citation>
    <scope>NUCLEOTIDE SEQUENCE [LARGE SCALE GENOMIC DNA]</scope>
    <source>
        <strain evidence="6 7">GMNB39</strain>
    </source>
</reference>
<dbReference type="SUPFAM" id="SSF52151">
    <property type="entry name" value="FabD/lysophospholipase-like"/>
    <property type="match status" value="1"/>
</dbReference>
<evidence type="ECO:0000256" key="3">
    <source>
        <dbReference type="ARBA" id="ARBA00023098"/>
    </source>
</evidence>
<organism evidence="6 7">
    <name type="scientific">Jimgerdemannia flammicorona</name>
    <dbReference type="NCBI Taxonomy" id="994334"/>
    <lineage>
        <taxon>Eukaryota</taxon>
        <taxon>Fungi</taxon>
        <taxon>Fungi incertae sedis</taxon>
        <taxon>Mucoromycota</taxon>
        <taxon>Mucoromycotina</taxon>
        <taxon>Endogonomycetes</taxon>
        <taxon>Endogonales</taxon>
        <taxon>Endogonaceae</taxon>
        <taxon>Jimgerdemannia</taxon>
    </lineage>
</organism>
<name>A0A433DI84_9FUNG</name>
<dbReference type="GO" id="GO:0016042">
    <property type="term" value="P:lipid catabolic process"/>
    <property type="evidence" value="ECO:0007669"/>
    <property type="project" value="UniProtKB-KW"/>
</dbReference>
<evidence type="ECO:0000313" key="7">
    <source>
        <dbReference type="Proteomes" id="UP000268093"/>
    </source>
</evidence>
<keyword evidence="1" id="KW-0378">Hydrolase</keyword>
<evidence type="ECO:0000256" key="1">
    <source>
        <dbReference type="ARBA" id="ARBA00022801"/>
    </source>
</evidence>
<accession>A0A433DI84</accession>
<keyword evidence="7" id="KW-1185">Reference proteome</keyword>
<dbReference type="PANTHER" id="PTHR14226:SF44">
    <property type="entry name" value="TRIACYLGLYCEROL LIPASE 3"/>
    <property type="match status" value="1"/>
</dbReference>
<dbReference type="EMBL" id="RBNI01001349">
    <property type="protein sequence ID" value="RUP50560.1"/>
    <property type="molecule type" value="Genomic_DNA"/>
</dbReference>
<dbReference type="OrthoDB" id="10049244at2759"/>
<dbReference type="InterPro" id="IPR002641">
    <property type="entry name" value="PNPLA_dom"/>
</dbReference>
<evidence type="ECO:0000256" key="2">
    <source>
        <dbReference type="ARBA" id="ARBA00022963"/>
    </source>
</evidence>
<dbReference type="GO" id="GO:0016298">
    <property type="term" value="F:lipase activity"/>
    <property type="evidence" value="ECO:0007669"/>
    <property type="project" value="UniProtKB-ARBA"/>
</dbReference>
<sequence>MAYSNAILAYPMEAYAKTKRILNISVSSTRKFEVPQLLNYLTAPNVLIWSAACASTALMGLYDTVNLLAKDKYGAIVSWSPSIVLNTAHRQSVDFYPIMTYLTVIAS</sequence>
<dbReference type="InterPro" id="IPR016035">
    <property type="entry name" value="Acyl_Trfase/lysoPLipase"/>
</dbReference>
<evidence type="ECO:0000259" key="5">
    <source>
        <dbReference type="PROSITE" id="PS51635"/>
    </source>
</evidence>
<keyword evidence="2" id="KW-0442">Lipid degradation</keyword>